<name>M0AFV5_NATA1</name>
<dbReference type="Proteomes" id="UP000011554">
    <property type="component" value="Unassembled WGS sequence"/>
</dbReference>
<organism evidence="1 2">
    <name type="scientific">Natrialba asiatica (strain ATCC 700177 / DSM 12278 / JCM 9576 / FERM P-10747 / NBRC 102637 / 172P1)</name>
    <dbReference type="NCBI Taxonomy" id="29540"/>
    <lineage>
        <taxon>Archaea</taxon>
        <taxon>Methanobacteriati</taxon>
        <taxon>Methanobacteriota</taxon>
        <taxon>Stenosarchaea group</taxon>
        <taxon>Halobacteria</taxon>
        <taxon>Halobacteriales</taxon>
        <taxon>Natrialbaceae</taxon>
        <taxon>Natrialba</taxon>
    </lineage>
</organism>
<evidence type="ECO:0000313" key="2">
    <source>
        <dbReference type="Proteomes" id="UP000011554"/>
    </source>
</evidence>
<keyword evidence="2" id="KW-1185">Reference proteome</keyword>
<dbReference type="AlphaFoldDB" id="M0AFV5"/>
<gene>
    <name evidence="1" type="ORF">C481_20256</name>
</gene>
<dbReference type="EMBL" id="AOIO01000041">
    <property type="protein sequence ID" value="ELY97419.1"/>
    <property type="molecule type" value="Genomic_DNA"/>
</dbReference>
<protein>
    <submittedName>
        <fullName evidence="1">Uncharacterized protein</fullName>
    </submittedName>
</protein>
<comment type="caution">
    <text evidence="1">The sequence shown here is derived from an EMBL/GenBank/DDBJ whole genome shotgun (WGS) entry which is preliminary data.</text>
</comment>
<dbReference type="PATRIC" id="fig|29540.5.peg.4119"/>
<evidence type="ECO:0000313" key="1">
    <source>
        <dbReference type="EMBL" id="ELY97419.1"/>
    </source>
</evidence>
<proteinExistence type="predicted"/>
<reference evidence="1 2" key="1">
    <citation type="journal article" date="2014" name="PLoS Genet.">
        <title>Phylogenetically driven sequencing of extremely halophilic archaea reveals strategies for static and dynamic osmo-response.</title>
        <authorList>
            <person name="Becker E.A."/>
            <person name="Seitzer P.M."/>
            <person name="Tritt A."/>
            <person name="Larsen D."/>
            <person name="Krusor M."/>
            <person name="Yao A.I."/>
            <person name="Wu D."/>
            <person name="Madern D."/>
            <person name="Eisen J.A."/>
            <person name="Darling A.E."/>
            <person name="Facciotti M.T."/>
        </authorList>
    </citation>
    <scope>NUCLEOTIDE SEQUENCE [LARGE SCALE GENOMIC DNA]</scope>
    <source>
        <strain evidence="1 2">DSM 12278</strain>
    </source>
</reference>
<sequence>MSVCDDVLKFVQASRQFLERDDLTLKQHQEIAEMLSTRPVTFEVSTAIIAETE</sequence>
<accession>M0AFV5</accession>